<keyword evidence="4" id="KW-1185">Reference proteome</keyword>
<proteinExistence type="predicted"/>
<protein>
    <submittedName>
        <fullName evidence="3">Uncharacterized protein</fullName>
    </submittedName>
</protein>
<evidence type="ECO:0000256" key="2">
    <source>
        <dbReference type="SAM" id="MobiDB-lite"/>
    </source>
</evidence>
<feature type="region of interest" description="Disordered" evidence="2">
    <location>
        <begin position="1"/>
        <end position="42"/>
    </location>
</feature>
<organism evidence="3 4">
    <name type="scientific">Arthrobotrys conoides</name>
    <dbReference type="NCBI Taxonomy" id="74498"/>
    <lineage>
        <taxon>Eukaryota</taxon>
        <taxon>Fungi</taxon>
        <taxon>Dikarya</taxon>
        <taxon>Ascomycota</taxon>
        <taxon>Pezizomycotina</taxon>
        <taxon>Orbiliomycetes</taxon>
        <taxon>Orbiliales</taxon>
        <taxon>Orbiliaceae</taxon>
        <taxon>Arthrobotrys</taxon>
    </lineage>
</organism>
<keyword evidence="1" id="KW-0175">Coiled coil</keyword>
<evidence type="ECO:0000313" key="4">
    <source>
        <dbReference type="Proteomes" id="UP001307849"/>
    </source>
</evidence>
<accession>A0AAN8RN99</accession>
<feature type="coiled-coil region" evidence="1">
    <location>
        <begin position="46"/>
        <end position="88"/>
    </location>
</feature>
<gene>
    <name evidence="3" type="ORF">TWF506_007475</name>
</gene>
<feature type="compositionally biased region" description="Basic residues" evidence="2">
    <location>
        <begin position="134"/>
        <end position="146"/>
    </location>
</feature>
<dbReference type="Proteomes" id="UP001307849">
    <property type="component" value="Unassembled WGS sequence"/>
</dbReference>
<dbReference type="AlphaFoldDB" id="A0AAN8RN99"/>
<evidence type="ECO:0000313" key="3">
    <source>
        <dbReference type="EMBL" id="KAK6515129.1"/>
    </source>
</evidence>
<comment type="caution">
    <text evidence="3">The sequence shown here is derived from an EMBL/GenBank/DDBJ whole genome shotgun (WGS) entry which is preliminary data.</text>
</comment>
<dbReference type="EMBL" id="JAVHJM010000004">
    <property type="protein sequence ID" value="KAK6515129.1"/>
    <property type="molecule type" value="Genomic_DNA"/>
</dbReference>
<feature type="region of interest" description="Disordered" evidence="2">
    <location>
        <begin position="107"/>
        <end position="146"/>
    </location>
</feature>
<sequence length="146" mass="16341">MSLLSAFLLQEDETGTRGGESGTILKVEEGDGMSSRPQENDIDIARRAREIEMNRREEEIAKKEEEFAKKVEGIAQKEKEMVERQKDEDLRISNMVQAQLGSRVEEEIAFRAGNPWPPTAPGREAPQSSGQARAGRRASGRTTARR</sequence>
<reference evidence="3 4" key="1">
    <citation type="submission" date="2019-10" db="EMBL/GenBank/DDBJ databases">
        <authorList>
            <person name="Palmer J.M."/>
        </authorList>
    </citation>
    <scope>NUCLEOTIDE SEQUENCE [LARGE SCALE GENOMIC DNA]</scope>
    <source>
        <strain evidence="3 4">TWF506</strain>
    </source>
</reference>
<evidence type="ECO:0000256" key="1">
    <source>
        <dbReference type="SAM" id="Coils"/>
    </source>
</evidence>
<name>A0AAN8RN99_9PEZI</name>